<protein>
    <submittedName>
        <fullName evidence="7">Uncharacterized protein</fullName>
    </submittedName>
</protein>
<keyword evidence="5 6" id="KW-0472">Membrane</keyword>
<feature type="transmembrane region" description="Helical" evidence="6">
    <location>
        <begin position="88"/>
        <end position="112"/>
    </location>
</feature>
<dbReference type="GO" id="GO:0016020">
    <property type="term" value="C:membrane"/>
    <property type="evidence" value="ECO:0007669"/>
    <property type="project" value="UniProtKB-SubCell"/>
</dbReference>
<dbReference type="VEuPathDB" id="FungiDB:Z519_09332"/>
<proteinExistence type="inferred from homology"/>
<dbReference type="PANTHER" id="PTHR11266:SF113">
    <property type="entry name" value="MEMBRANE PROTEIN, MPV17_PMP22 FAMILY, PUTATIVE (AFU_ORTHOLOGUE AFUA_1G13840)-RELATED"/>
    <property type="match status" value="1"/>
</dbReference>
<evidence type="ECO:0000256" key="3">
    <source>
        <dbReference type="ARBA" id="ARBA00022692"/>
    </source>
</evidence>
<name>A0A0D2H9G4_CLAB1</name>
<keyword evidence="8" id="KW-1185">Reference proteome</keyword>
<evidence type="ECO:0000256" key="4">
    <source>
        <dbReference type="ARBA" id="ARBA00022989"/>
    </source>
</evidence>
<dbReference type="OrthoDB" id="842664at2759"/>
<dbReference type="GeneID" id="27702260"/>
<dbReference type="GO" id="GO:0005739">
    <property type="term" value="C:mitochondrion"/>
    <property type="evidence" value="ECO:0007669"/>
    <property type="project" value="TreeGrafter"/>
</dbReference>
<keyword evidence="3 6" id="KW-0812">Transmembrane</keyword>
<evidence type="ECO:0000256" key="6">
    <source>
        <dbReference type="RuleBase" id="RU363053"/>
    </source>
</evidence>
<evidence type="ECO:0000313" key="7">
    <source>
        <dbReference type="EMBL" id="KIW89903.1"/>
    </source>
</evidence>
<evidence type="ECO:0000256" key="5">
    <source>
        <dbReference type="ARBA" id="ARBA00023136"/>
    </source>
</evidence>
<keyword evidence="4 6" id="KW-1133">Transmembrane helix</keyword>
<reference evidence="7" key="1">
    <citation type="submission" date="2015-01" db="EMBL/GenBank/DDBJ databases">
        <title>The Genome Sequence of Cladophialophora bantiana CBS 173.52.</title>
        <authorList>
            <consortium name="The Broad Institute Genomics Platform"/>
            <person name="Cuomo C."/>
            <person name="de Hoog S."/>
            <person name="Gorbushina A."/>
            <person name="Stielow B."/>
            <person name="Teixiera M."/>
            <person name="Abouelleil A."/>
            <person name="Chapman S.B."/>
            <person name="Priest M."/>
            <person name="Young S.K."/>
            <person name="Wortman J."/>
            <person name="Nusbaum C."/>
            <person name="Birren B."/>
        </authorList>
    </citation>
    <scope>NUCLEOTIDE SEQUENCE [LARGE SCALE GENOMIC DNA]</scope>
    <source>
        <strain evidence="7">CBS 173.52</strain>
    </source>
</reference>
<dbReference type="Pfam" id="PF04117">
    <property type="entry name" value="Mpv17_PMP22"/>
    <property type="match status" value="1"/>
</dbReference>
<gene>
    <name evidence="7" type="ORF">Z519_09332</name>
</gene>
<evidence type="ECO:0000256" key="2">
    <source>
        <dbReference type="ARBA" id="ARBA00006824"/>
    </source>
</evidence>
<accession>A0A0D2H9G4</accession>
<feature type="transmembrane region" description="Helical" evidence="6">
    <location>
        <begin position="124"/>
        <end position="144"/>
    </location>
</feature>
<evidence type="ECO:0000313" key="8">
    <source>
        <dbReference type="Proteomes" id="UP000053789"/>
    </source>
</evidence>
<dbReference type="Proteomes" id="UP000053789">
    <property type="component" value="Unassembled WGS sequence"/>
</dbReference>
<dbReference type="EMBL" id="KN846994">
    <property type="protein sequence ID" value="KIW89903.1"/>
    <property type="molecule type" value="Genomic_DNA"/>
</dbReference>
<organism evidence="7 8">
    <name type="scientific">Cladophialophora bantiana (strain ATCC 10958 / CBS 173.52 / CDC B-1940 / NIH 8579)</name>
    <name type="common">Xylohypha bantiana</name>
    <dbReference type="NCBI Taxonomy" id="1442370"/>
    <lineage>
        <taxon>Eukaryota</taxon>
        <taxon>Fungi</taxon>
        <taxon>Dikarya</taxon>
        <taxon>Ascomycota</taxon>
        <taxon>Pezizomycotina</taxon>
        <taxon>Eurotiomycetes</taxon>
        <taxon>Chaetothyriomycetidae</taxon>
        <taxon>Chaetothyriales</taxon>
        <taxon>Herpotrichiellaceae</taxon>
        <taxon>Cladophialophora</taxon>
    </lineage>
</organism>
<sequence length="254" mass="28704">MMTQRLARICRRGLLPRHRQFSRNVFTKDQIKTAELQKTSHTPNQVVMEVPHSTESSVIDVPSPLWYHRLHPVKDFFTWFSQIQRRRLLGIALGTSLATYLYGGLLAFLFLGGHFNNASKRASIMVKVVIQQFFFTSIFNTYFFGMQAMLSGEAPSVITHRIVSTVPESVVSSAKFWPAVTAMNFTRVPTHLRFTFSGFFAVIWRTYLSYLNRREEKTGPSGTLADQARQKLYEDAPSASVADVLDGVDGGSSP</sequence>
<dbReference type="PANTHER" id="PTHR11266">
    <property type="entry name" value="PEROXISOMAL MEMBRANE PROTEIN 2, PXMP2 MPV17"/>
    <property type="match status" value="1"/>
</dbReference>
<dbReference type="AlphaFoldDB" id="A0A0D2H9G4"/>
<dbReference type="InterPro" id="IPR007248">
    <property type="entry name" value="Mpv17_PMP22"/>
</dbReference>
<comment type="similarity">
    <text evidence="2 6">Belongs to the peroxisomal membrane protein PXMP2/4 family.</text>
</comment>
<dbReference type="RefSeq" id="XP_016616572.1">
    <property type="nucleotide sequence ID" value="XM_016767056.1"/>
</dbReference>
<evidence type="ECO:0000256" key="1">
    <source>
        <dbReference type="ARBA" id="ARBA00004141"/>
    </source>
</evidence>
<dbReference type="HOGENOM" id="CLU_049109_10_1_1"/>
<comment type="subcellular location">
    <subcellularLocation>
        <location evidence="1">Membrane</location>
        <topology evidence="1">Multi-pass membrane protein</topology>
    </subcellularLocation>
</comment>